<dbReference type="VEuPathDB" id="FungiDB:F4678DRAFT_386636"/>
<evidence type="ECO:0000313" key="3">
    <source>
        <dbReference type="EMBL" id="KAJ3568323.1"/>
    </source>
</evidence>
<comment type="caution">
    <text evidence="3">The sequence shown here is derived from an EMBL/GenBank/DDBJ whole genome shotgun (WGS) entry which is preliminary data.</text>
</comment>
<dbReference type="Proteomes" id="UP001148614">
    <property type="component" value="Unassembled WGS sequence"/>
</dbReference>
<feature type="transmembrane region" description="Helical" evidence="1">
    <location>
        <begin position="223"/>
        <end position="244"/>
    </location>
</feature>
<protein>
    <recommendedName>
        <fullName evidence="2">DUF6594 domain-containing protein</fullName>
    </recommendedName>
</protein>
<dbReference type="InterPro" id="IPR046529">
    <property type="entry name" value="DUF6594"/>
</dbReference>
<keyword evidence="1" id="KW-0812">Transmembrane</keyword>
<organism evidence="3 4">
    <name type="scientific">Xylaria arbuscula</name>
    <dbReference type="NCBI Taxonomy" id="114810"/>
    <lineage>
        <taxon>Eukaryota</taxon>
        <taxon>Fungi</taxon>
        <taxon>Dikarya</taxon>
        <taxon>Ascomycota</taxon>
        <taxon>Pezizomycotina</taxon>
        <taxon>Sordariomycetes</taxon>
        <taxon>Xylariomycetidae</taxon>
        <taxon>Xylariales</taxon>
        <taxon>Xylariaceae</taxon>
        <taxon>Xylaria</taxon>
    </lineage>
</organism>
<dbReference type="AlphaFoldDB" id="A0A9W8NCI3"/>
<dbReference type="Pfam" id="PF20237">
    <property type="entry name" value="DUF6594"/>
    <property type="match status" value="1"/>
</dbReference>
<name>A0A9W8NCI3_9PEZI</name>
<gene>
    <name evidence="3" type="ORF">NPX13_g6461</name>
</gene>
<evidence type="ECO:0000313" key="4">
    <source>
        <dbReference type="Proteomes" id="UP001148614"/>
    </source>
</evidence>
<reference evidence="3" key="1">
    <citation type="submission" date="2022-07" db="EMBL/GenBank/DDBJ databases">
        <title>Genome Sequence of Xylaria arbuscula.</title>
        <authorList>
            <person name="Buettner E."/>
        </authorList>
    </citation>
    <scope>NUCLEOTIDE SEQUENCE</scope>
    <source>
        <strain evidence="3">VT107</strain>
    </source>
</reference>
<keyword evidence="1" id="KW-0472">Membrane</keyword>
<feature type="domain" description="DUF6594" evidence="2">
    <location>
        <begin position="140"/>
        <end position="264"/>
    </location>
</feature>
<evidence type="ECO:0000256" key="1">
    <source>
        <dbReference type="SAM" id="Phobius"/>
    </source>
</evidence>
<feature type="transmembrane region" description="Helical" evidence="1">
    <location>
        <begin position="256"/>
        <end position="274"/>
    </location>
</feature>
<keyword evidence="1" id="KW-1133">Transmembrane helix</keyword>
<dbReference type="EMBL" id="JANPWZ010001147">
    <property type="protein sequence ID" value="KAJ3568323.1"/>
    <property type="molecule type" value="Genomic_DNA"/>
</dbReference>
<evidence type="ECO:0000259" key="2">
    <source>
        <dbReference type="Pfam" id="PF20237"/>
    </source>
</evidence>
<sequence length="291" mass="32519">MPASPFDAAGSLEAHSPQGCLPQLPELLSIPFDETLLREQIRQIDGDKVKNVAVLSFRSLLLHRIAKLQAELVKKQNELMDPPDSQQLTSREYKTKIELDKEEEESKKVDCLLPRYGTHGYLEAGFDKRITYNFLGGKGEFVVIERTNKAIWKVPQWLDKSHFQYGTLPRYPIGPLGFRELDKARHFEKTMVEKIRSRFHMALFGGVALIAPVILMTIRPTVVVDLVTVSVSTTLFSLVLVSLASDMSGKDVLTATAGYAAVMVVFLGTSLQVINQKRGRAQPIADEPHTS</sequence>
<accession>A0A9W8NCI3</accession>
<feature type="transmembrane region" description="Helical" evidence="1">
    <location>
        <begin position="199"/>
        <end position="216"/>
    </location>
</feature>
<proteinExistence type="predicted"/>
<keyword evidence="4" id="KW-1185">Reference proteome</keyword>